<dbReference type="KEGG" id="dda:Dd703_0798"/>
<dbReference type="InterPro" id="IPR052552">
    <property type="entry name" value="YeaO-like"/>
</dbReference>
<dbReference type="PANTHER" id="PTHR36849:SF1">
    <property type="entry name" value="CYTOPLASMIC PROTEIN"/>
    <property type="match status" value="1"/>
</dbReference>
<name>C6CAD4_MUSP7</name>
<keyword evidence="2" id="KW-1185">Reference proteome</keyword>
<protein>
    <recommendedName>
        <fullName evidence="3">DUF488 family protein</fullName>
    </recommendedName>
</protein>
<accession>C6CAD4</accession>
<dbReference type="eggNOG" id="COG3189">
    <property type="taxonomic scope" value="Bacteria"/>
</dbReference>
<dbReference type="PANTHER" id="PTHR36849">
    <property type="entry name" value="CYTOPLASMIC PROTEIN-RELATED"/>
    <property type="match status" value="1"/>
</dbReference>
<dbReference type="EMBL" id="CP001654">
    <property type="protein sequence ID" value="ACS84609.1"/>
    <property type="molecule type" value="Genomic_DNA"/>
</dbReference>
<gene>
    <name evidence="1" type="ordered locus">Dd703_0798</name>
</gene>
<organism evidence="1 2">
    <name type="scientific">Musicola paradisiaca (strain Ech703)</name>
    <name type="common">Dickeya paradisiaca</name>
    <name type="synonym">Dickeya dadantii</name>
    <dbReference type="NCBI Taxonomy" id="579405"/>
    <lineage>
        <taxon>Bacteria</taxon>
        <taxon>Pseudomonadati</taxon>
        <taxon>Pseudomonadota</taxon>
        <taxon>Gammaproteobacteria</taxon>
        <taxon>Enterobacterales</taxon>
        <taxon>Pectobacteriaceae</taxon>
        <taxon>Musicola</taxon>
    </lineage>
</organism>
<dbReference type="Pfam" id="PF22752">
    <property type="entry name" value="DUF488-N3i"/>
    <property type="match status" value="1"/>
</dbReference>
<dbReference type="AlphaFoldDB" id="C6CAD4"/>
<proteinExistence type="predicted"/>
<dbReference type="Proteomes" id="UP000002734">
    <property type="component" value="Chromosome"/>
</dbReference>
<dbReference type="HOGENOM" id="CLU_137928_0_1_6"/>
<evidence type="ECO:0000313" key="1">
    <source>
        <dbReference type="EMBL" id="ACS84609.1"/>
    </source>
</evidence>
<evidence type="ECO:0008006" key="3">
    <source>
        <dbReference type="Google" id="ProtNLM"/>
    </source>
</evidence>
<evidence type="ECO:0000313" key="2">
    <source>
        <dbReference type="Proteomes" id="UP000002734"/>
    </source>
</evidence>
<sequence length="123" mass="14195">MEQVQLARVYDVPPPCGDGVFLVDRLWPRGISKRRLDGVVWLKAVAPSDALRRWFHANPQQWAEFVERYREELTATGAVQPLVDALRQSHRVVLLYASRETERNHAVVLRQFLLEQATVSDCE</sequence>
<dbReference type="RefSeq" id="WP_012764427.1">
    <property type="nucleotide sequence ID" value="NC_012880.1"/>
</dbReference>
<reference evidence="1" key="1">
    <citation type="submission" date="2009-06" db="EMBL/GenBank/DDBJ databases">
        <title>Complete sequence of Dickeya dadantii Ech703.</title>
        <authorList>
            <consortium name="US DOE Joint Genome Institute"/>
            <person name="Lucas S."/>
            <person name="Copeland A."/>
            <person name="Lapidus A."/>
            <person name="Glavina del Rio T."/>
            <person name="Dalin E."/>
            <person name="Tice H."/>
            <person name="Bruce D."/>
            <person name="Goodwin L."/>
            <person name="Pitluck S."/>
            <person name="Chertkov O."/>
            <person name="Brettin T."/>
            <person name="Detter J.C."/>
            <person name="Han C."/>
            <person name="Larimer F."/>
            <person name="Land M."/>
            <person name="Hauser L."/>
            <person name="Kyrpides N."/>
            <person name="Mikhailova N."/>
            <person name="Balakrishnan V."/>
            <person name="Glasner J."/>
            <person name="Perna N.T."/>
        </authorList>
    </citation>
    <scope>NUCLEOTIDE SEQUENCE [LARGE SCALE GENOMIC DNA]</scope>
    <source>
        <strain evidence="1">Ech703</strain>
    </source>
</reference>